<dbReference type="Pfam" id="PF00010">
    <property type="entry name" value="HLH"/>
    <property type="match status" value="1"/>
</dbReference>
<dbReference type="Gene3D" id="4.10.280.10">
    <property type="entry name" value="Helix-loop-helix DNA-binding domain"/>
    <property type="match status" value="1"/>
</dbReference>
<feature type="region of interest" description="Disordered" evidence="6">
    <location>
        <begin position="1"/>
        <end position="23"/>
    </location>
</feature>
<dbReference type="GO" id="GO:0032922">
    <property type="term" value="P:circadian regulation of gene expression"/>
    <property type="evidence" value="ECO:0007669"/>
    <property type="project" value="TreeGrafter"/>
</dbReference>
<evidence type="ECO:0000256" key="1">
    <source>
        <dbReference type="ARBA" id="ARBA00004123"/>
    </source>
</evidence>
<evidence type="ECO:0000256" key="5">
    <source>
        <dbReference type="ARBA" id="ARBA00023242"/>
    </source>
</evidence>
<dbReference type="GO" id="GO:0030154">
    <property type="term" value="P:cell differentiation"/>
    <property type="evidence" value="ECO:0007669"/>
    <property type="project" value="TreeGrafter"/>
</dbReference>
<dbReference type="CDD" id="cd19693">
    <property type="entry name" value="bHLH_dnHLH_ID3"/>
    <property type="match status" value="1"/>
</dbReference>
<dbReference type="InterPro" id="IPR036638">
    <property type="entry name" value="HLH_DNA-bd_sf"/>
</dbReference>
<keyword evidence="2" id="KW-0678">Repressor</keyword>
<dbReference type="GO" id="GO:0046983">
    <property type="term" value="F:protein dimerization activity"/>
    <property type="evidence" value="ECO:0007669"/>
    <property type="project" value="InterPro"/>
</dbReference>
<keyword evidence="9" id="KW-1185">Reference proteome</keyword>
<evidence type="ECO:0000313" key="9">
    <source>
        <dbReference type="Proteomes" id="UP000261360"/>
    </source>
</evidence>
<dbReference type="InterPro" id="IPR026052">
    <property type="entry name" value="DNA-bd_prot-inh"/>
</dbReference>
<sequence>MTAGSPVPSPDSSRNKSQAAEDPQVPVLLLRDMNLCYRLLRQLVPGVPPGRAASRVEILQHVIDYILDLQTELDASCPPADRGEPHRCDRRQQRIMGNSFCCKSKQYFDIFS</sequence>
<dbReference type="InterPro" id="IPR011598">
    <property type="entry name" value="bHLH_dom"/>
</dbReference>
<evidence type="ECO:0000256" key="6">
    <source>
        <dbReference type="SAM" id="MobiDB-lite"/>
    </source>
</evidence>
<reference evidence="8" key="2">
    <citation type="submission" date="2025-09" db="UniProtKB">
        <authorList>
            <consortium name="Ensembl"/>
        </authorList>
    </citation>
    <scope>IDENTIFICATION</scope>
</reference>
<dbReference type="PROSITE" id="PS50888">
    <property type="entry name" value="BHLH"/>
    <property type="match status" value="1"/>
</dbReference>
<keyword evidence="5" id="KW-0539">Nucleus</keyword>
<evidence type="ECO:0000256" key="3">
    <source>
        <dbReference type="ARBA" id="ARBA00023015"/>
    </source>
</evidence>
<reference evidence="8" key="1">
    <citation type="submission" date="2025-08" db="UniProtKB">
        <authorList>
            <consortium name="Ensembl"/>
        </authorList>
    </citation>
    <scope>IDENTIFICATION</scope>
</reference>
<evidence type="ECO:0000259" key="7">
    <source>
        <dbReference type="PROSITE" id="PS50888"/>
    </source>
</evidence>
<dbReference type="Ensembl" id="ENSSLDT00000029632.1">
    <property type="protein sequence ID" value="ENSSLDP00000028785.1"/>
    <property type="gene ID" value="ENSSLDG00000022248.1"/>
</dbReference>
<dbReference type="GO" id="GO:0000122">
    <property type="term" value="P:negative regulation of transcription by RNA polymerase II"/>
    <property type="evidence" value="ECO:0007669"/>
    <property type="project" value="InterPro"/>
</dbReference>
<dbReference type="PANTHER" id="PTHR11723">
    <property type="entry name" value="DNA-BINDING PROTEIN INHIBITOR"/>
    <property type="match status" value="1"/>
</dbReference>
<dbReference type="SMART" id="SM00353">
    <property type="entry name" value="HLH"/>
    <property type="match status" value="1"/>
</dbReference>
<proteinExistence type="predicted"/>
<protein>
    <recommendedName>
        <fullName evidence="7">BHLH domain-containing protein</fullName>
    </recommendedName>
</protein>
<evidence type="ECO:0000313" key="8">
    <source>
        <dbReference type="Ensembl" id="ENSSLDP00000028785.1"/>
    </source>
</evidence>
<dbReference type="GeneTree" id="ENSGT00940000177938"/>
<dbReference type="PANTHER" id="PTHR11723:SF17">
    <property type="entry name" value="PROTEIN EXTRA-MACROCHAETAE"/>
    <property type="match status" value="1"/>
</dbReference>
<accession>A0A3B4YDJ8</accession>
<evidence type="ECO:0000256" key="2">
    <source>
        <dbReference type="ARBA" id="ARBA00022491"/>
    </source>
</evidence>
<name>A0A3B4YDJ8_SERLL</name>
<evidence type="ECO:0000256" key="4">
    <source>
        <dbReference type="ARBA" id="ARBA00023163"/>
    </source>
</evidence>
<keyword evidence="3" id="KW-0805">Transcription regulation</keyword>
<dbReference type="GO" id="GO:0005737">
    <property type="term" value="C:cytoplasm"/>
    <property type="evidence" value="ECO:0007669"/>
    <property type="project" value="InterPro"/>
</dbReference>
<organism evidence="8 9">
    <name type="scientific">Seriola lalandi dorsalis</name>
    <dbReference type="NCBI Taxonomy" id="1841481"/>
    <lineage>
        <taxon>Eukaryota</taxon>
        <taxon>Metazoa</taxon>
        <taxon>Chordata</taxon>
        <taxon>Craniata</taxon>
        <taxon>Vertebrata</taxon>
        <taxon>Euteleostomi</taxon>
        <taxon>Actinopterygii</taxon>
        <taxon>Neopterygii</taxon>
        <taxon>Teleostei</taxon>
        <taxon>Neoteleostei</taxon>
        <taxon>Acanthomorphata</taxon>
        <taxon>Carangaria</taxon>
        <taxon>Carangiformes</taxon>
        <taxon>Carangidae</taxon>
        <taxon>Seriola</taxon>
    </lineage>
</organism>
<feature type="domain" description="BHLH" evidence="7">
    <location>
        <begin position="17"/>
        <end position="69"/>
    </location>
</feature>
<comment type="subcellular location">
    <subcellularLocation>
        <location evidence="1">Nucleus</location>
    </subcellularLocation>
</comment>
<dbReference type="GO" id="GO:0005634">
    <property type="term" value="C:nucleus"/>
    <property type="evidence" value="ECO:0007669"/>
    <property type="project" value="UniProtKB-SubCell"/>
</dbReference>
<dbReference type="SUPFAM" id="SSF47459">
    <property type="entry name" value="HLH, helix-loop-helix DNA-binding domain"/>
    <property type="match status" value="1"/>
</dbReference>
<dbReference type="Proteomes" id="UP000261360">
    <property type="component" value="Unplaced"/>
</dbReference>
<keyword evidence="4" id="KW-0804">Transcription</keyword>
<dbReference type="AlphaFoldDB" id="A0A3B4YDJ8"/>